<feature type="active site" description="Proton acceptor" evidence="3">
    <location>
        <position position="186"/>
    </location>
</feature>
<dbReference type="AlphaFoldDB" id="A0A1H6FIL1"/>
<keyword evidence="6" id="KW-0032">Aminotransferase</keyword>
<evidence type="ECO:0000256" key="5">
    <source>
        <dbReference type="RuleBase" id="RU004508"/>
    </source>
</evidence>
<dbReference type="RefSeq" id="WP_103922685.1">
    <property type="nucleotide sequence ID" value="NZ_FMSV02000558.1"/>
</dbReference>
<name>A0A1H6FIL1_9GAMM</name>
<dbReference type="PIRSF" id="PIRSF000390">
    <property type="entry name" value="PLP_StrS"/>
    <property type="match status" value="1"/>
</dbReference>
<dbReference type="InterPro" id="IPR015422">
    <property type="entry name" value="PyrdxlP-dep_Trfase_small"/>
</dbReference>
<sequence>MNVPFLDLKAQYASLREEIAPALQGVLDNTAFAGGPYVAAFEKNFASYCQAEHAVGVGSGTEALWVALLGLGIGPGDEVITAVNTFIATAEAISFTGATPVFVDVDADSFNIDANLIEAAITDKTKAIIPVHLYGQMADMDPIMDIAKRHNLHVIEDAAQAHGAEYKGKRAGSMGTAGCFSFYPGKNLGAYGEAGAVVTQDAELAAKMRNFRDHGQAKKYHHGMVGWNARMDGFQGAVLDVKLKHLPDWNQARHNHARLYNELFAGVDGVTTPKEMPFTDTHVYHIYPILVAQREALMAFLQEQGIASGIHYPIPLHLQDAYAAMGHKAGDFPVAERLCASQVSLPMFAELTENQIKQVVAAVQQFMD</sequence>
<dbReference type="EMBL" id="FMSV02000561">
    <property type="protein sequence ID" value="SEH09344.1"/>
    <property type="molecule type" value="Genomic_DNA"/>
</dbReference>
<dbReference type="Pfam" id="PF01041">
    <property type="entry name" value="DegT_DnrJ_EryC1"/>
    <property type="match status" value="1"/>
</dbReference>
<reference evidence="6 8" key="1">
    <citation type="submission" date="2016-10" db="EMBL/GenBank/DDBJ databases">
        <authorList>
            <person name="de Groot N.N."/>
        </authorList>
    </citation>
    <scope>NUCLEOTIDE SEQUENCE [LARGE SCALE GENOMIC DNA]</scope>
    <source>
        <strain evidence="6">MBHS1</strain>
    </source>
</reference>
<dbReference type="InterPro" id="IPR015421">
    <property type="entry name" value="PyrdxlP-dep_Trfase_major"/>
</dbReference>
<dbReference type="FunFam" id="3.40.640.10:FF:000089">
    <property type="entry name" value="Aminotransferase, DegT/DnrJ/EryC1/StrS family"/>
    <property type="match status" value="1"/>
</dbReference>
<gene>
    <name evidence="6" type="primary">fdtB_2</name>
    <name evidence="7" type="synonym">fdtB_3</name>
    <name evidence="6" type="ORF">MBHS_05113</name>
    <name evidence="7" type="ORF">MBHS_05239</name>
</gene>
<keyword evidence="1 4" id="KW-0663">Pyridoxal phosphate</keyword>
<dbReference type="EMBL" id="FMSV02000558">
    <property type="protein sequence ID" value="SEH09219.1"/>
    <property type="molecule type" value="Genomic_DNA"/>
</dbReference>
<dbReference type="PANTHER" id="PTHR30244">
    <property type="entry name" value="TRANSAMINASE"/>
    <property type="match status" value="1"/>
</dbReference>
<dbReference type="EC" id="2.6.1.90" evidence="6"/>
<protein>
    <submittedName>
        <fullName evidence="6">dTDP-3-amino-3,6-dideoxy-alpha-D-galactopyranose transaminase</fullName>
        <ecNumber evidence="6">2.6.1.90</ecNumber>
    </submittedName>
</protein>
<keyword evidence="6" id="KW-0808">Transferase</keyword>
<dbReference type="SUPFAM" id="SSF53383">
    <property type="entry name" value="PLP-dependent transferases"/>
    <property type="match status" value="1"/>
</dbReference>
<evidence type="ECO:0000256" key="3">
    <source>
        <dbReference type="PIRSR" id="PIRSR000390-1"/>
    </source>
</evidence>
<evidence type="ECO:0000256" key="2">
    <source>
        <dbReference type="ARBA" id="ARBA00037999"/>
    </source>
</evidence>
<dbReference type="Gene3D" id="3.40.640.10">
    <property type="entry name" value="Type I PLP-dependent aspartate aminotransferase-like (Major domain)"/>
    <property type="match status" value="1"/>
</dbReference>
<dbReference type="GO" id="GO:0030170">
    <property type="term" value="F:pyridoxal phosphate binding"/>
    <property type="evidence" value="ECO:0007669"/>
    <property type="project" value="TreeGrafter"/>
</dbReference>
<keyword evidence="8" id="KW-1185">Reference proteome</keyword>
<comment type="similarity">
    <text evidence="2 5">Belongs to the DegT/DnrJ/EryC1 family.</text>
</comment>
<feature type="modified residue" description="N6-(pyridoxal phosphate)lysine" evidence="4">
    <location>
        <position position="186"/>
    </location>
</feature>
<organism evidence="6 8">
    <name type="scientific">Candidatus Venteria ishoeyi</name>
    <dbReference type="NCBI Taxonomy" id="1899563"/>
    <lineage>
        <taxon>Bacteria</taxon>
        <taxon>Pseudomonadati</taxon>
        <taxon>Pseudomonadota</taxon>
        <taxon>Gammaproteobacteria</taxon>
        <taxon>Thiotrichales</taxon>
        <taxon>Thiotrichaceae</taxon>
        <taxon>Venteria</taxon>
    </lineage>
</organism>
<dbReference type="CDD" id="cd00616">
    <property type="entry name" value="AHBA_syn"/>
    <property type="match status" value="1"/>
</dbReference>
<proteinExistence type="inferred from homology"/>
<dbReference type="OrthoDB" id="9804264at2"/>
<dbReference type="Gene3D" id="3.90.1150.10">
    <property type="entry name" value="Aspartate Aminotransferase, domain 1"/>
    <property type="match status" value="1"/>
</dbReference>
<dbReference type="GO" id="GO:0008483">
    <property type="term" value="F:transaminase activity"/>
    <property type="evidence" value="ECO:0007669"/>
    <property type="project" value="UniProtKB-KW"/>
</dbReference>
<evidence type="ECO:0000313" key="8">
    <source>
        <dbReference type="Proteomes" id="UP000236724"/>
    </source>
</evidence>
<dbReference type="PANTHER" id="PTHR30244:SF36">
    <property type="entry name" value="3-OXO-GLUCOSE-6-PHOSPHATE:GLUTAMATE AMINOTRANSFERASE"/>
    <property type="match status" value="1"/>
</dbReference>
<dbReference type="InterPro" id="IPR015424">
    <property type="entry name" value="PyrdxlP-dep_Trfase"/>
</dbReference>
<dbReference type="GO" id="GO:0000271">
    <property type="term" value="P:polysaccharide biosynthetic process"/>
    <property type="evidence" value="ECO:0007669"/>
    <property type="project" value="TreeGrafter"/>
</dbReference>
<accession>A0A1H6FIL1</accession>
<dbReference type="Proteomes" id="UP000236724">
    <property type="component" value="Unassembled WGS sequence"/>
</dbReference>
<evidence type="ECO:0000256" key="4">
    <source>
        <dbReference type="PIRSR" id="PIRSR000390-2"/>
    </source>
</evidence>
<evidence type="ECO:0000256" key="1">
    <source>
        <dbReference type="ARBA" id="ARBA00022898"/>
    </source>
</evidence>
<evidence type="ECO:0000313" key="7">
    <source>
        <dbReference type="EMBL" id="SEH09344.1"/>
    </source>
</evidence>
<dbReference type="InterPro" id="IPR000653">
    <property type="entry name" value="DegT/StrS_aminotransferase"/>
</dbReference>
<evidence type="ECO:0000313" key="6">
    <source>
        <dbReference type="EMBL" id="SEH09219.1"/>
    </source>
</evidence>